<keyword evidence="2" id="KW-1133">Transmembrane helix</keyword>
<feature type="region of interest" description="Disordered" evidence="1">
    <location>
        <begin position="454"/>
        <end position="539"/>
    </location>
</feature>
<dbReference type="Proteomes" id="UP001437256">
    <property type="component" value="Unassembled WGS sequence"/>
</dbReference>
<keyword evidence="4" id="KW-1185">Reference proteome</keyword>
<evidence type="ECO:0000313" key="3">
    <source>
        <dbReference type="EMBL" id="KAL0070731.1"/>
    </source>
</evidence>
<feature type="region of interest" description="Disordered" evidence="1">
    <location>
        <begin position="328"/>
        <end position="403"/>
    </location>
</feature>
<feature type="region of interest" description="Disordered" evidence="1">
    <location>
        <begin position="281"/>
        <end position="301"/>
    </location>
</feature>
<keyword evidence="2" id="KW-0812">Transmembrane</keyword>
<feature type="transmembrane region" description="Helical" evidence="2">
    <location>
        <begin position="190"/>
        <end position="214"/>
    </location>
</feature>
<feature type="transmembrane region" description="Helical" evidence="2">
    <location>
        <begin position="89"/>
        <end position="107"/>
    </location>
</feature>
<name>A0ABR3A9V3_9AGAR</name>
<protein>
    <recommendedName>
        <fullName evidence="5">Transmembrane protein</fullName>
    </recommendedName>
</protein>
<dbReference type="EMBL" id="JBBXMP010000005">
    <property type="protein sequence ID" value="KAL0070731.1"/>
    <property type="molecule type" value="Genomic_DNA"/>
</dbReference>
<feature type="transmembrane region" description="Helical" evidence="2">
    <location>
        <begin position="28"/>
        <end position="51"/>
    </location>
</feature>
<feature type="compositionally biased region" description="Polar residues" evidence="1">
    <location>
        <begin position="382"/>
        <end position="399"/>
    </location>
</feature>
<evidence type="ECO:0008006" key="5">
    <source>
        <dbReference type="Google" id="ProtNLM"/>
    </source>
</evidence>
<evidence type="ECO:0000256" key="1">
    <source>
        <dbReference type="SAM" id="MobiDB-lite"/>
    </source>
</evidence>
<feature type="compositionally biased region" description="Polar residues" evidence="1">
    <location>
        <begin position="347"/>
        <end position="359"/>
    </location>
</feature>
<organism evidence="3 4">
    <name type="scientific">Marasmius tenuissimus</name>
    <dbReference type="NCBI Taxonomy" id="585030"/>
    <lineage>
        <taxon>Eukaryota</taxon>
        <taxon>Fungi</taxon>
        <taxon>Dikarya</taxon>
        <taxon>Basidiomycota</taxon>
        <taxon>Agaricomycotina</taxon>
        <taxon>Agaricomycetes</taxon>
        <taxon>Agaricomycetidae</taxon>
        <taxon>Agaricales</taxon>
        <taxon>Marasmiineae</taxon>
        <taxon>Marasmiaceae</taxon>
        <taxon>Marasmius</taxon>
    </lineage>
</organism>
<feature type="transmembrane region" description="Helical" evidence="2">
    <location>
        <begin position="258"/>
        <end position="277"/>
    </location>
</feature>
<reference evidence="3 4" key="1">
    <citation type="submission" date="2024-05" db="EMBL/GenBank/DDBJ databases">
        <title>A draft genome resource for the thread blight pathogen Marasmius tenuissimus strain MS-2.</title>
        <authorList>
            <person name="Yulfo-Soto G.E."/>
            <person name="Baruah I.K."/>
            <person name="Amoako-Attah I."/>
            <person name="Bukari Y."/>
            <person name="Meinhardt L.W."/>
            <person name="Bailey B.A."/>
            <person name="Cohen S.P."/>
        </authorList>
    </citation>
    <scope>NUCLEOTIDE SEQUENCE [LARGE SCALE GENOMIC DNA]</scope>
    <source>
        <strain evidence="3 4">MS-2</strain>
    </source>
</reference>
<dbReference type="PROSITE" id="PS51257">
    <property type="entry name" value="PROKAR_LIPOPROTEIN"/>
    <property type="match status" value="1"/>
</dbReference>
<proteinExistence type="predicted"/>
<accession>A0ABR3A9V3</accession>
<feature type="compositionally biased region" description="Basic and acidic residues" evidence="1">
    <location>
        <begin position="281"/>
        <end position="290"/>
    </location>
</feature>
<gene>
    <name evidence="3" type="ORF">AAF712_001952</name>
</gene>
<comment type="caution">
    <text evidence="3">The sequence shown here is derived from an EMBL/GenBank/DDBJ whole genome shotgun (WGS) entry which is preliminary data.</text>
</comment>
<keyword evidence="2" id="KW-0472">Membrane</keyword>
<evidence type="ECO:0000313" key="4">
    <source>
        <dbReference type="Proteomes" id="UP001437256"/>
    </source>
</evidence>
<evidence type="ECO:0000256" key="2">
    <source>
        <dbReference type="SAM" id="Phobius"/>
    </source>
</evidence>
<sequence>MLHVSSKPTLNARAVGSILENHPDFNTISAFFLGCVFWVAFQSLISTELAGRFAQLVTRRRSLKSVPDVEAPAEQSGTKSVDTSERDPTLSILLFALFLSFVLSSISDLVSLMSGKTEALCAFSVSWGKMASKFGRLLGLVVLLVMTHRLKALPRWEVMTVMFWLLATFVLILVDGALNTGTVEQRVLAASLISSLSYIFLELYFIARLATILFPRLSQEKNSPIMALLQDNRLQKVIALLLFELLTVVPLSVEVSTVGLFVPVALGTLVVMIAFGSRCRPDHRNEKPSGDQRSLSFSEKLPSSPIRVRASNYLPTIDLHSVYTHPSAVVSPGTRTAEEPTPPTARSNMTFESSHTQKAQKLHLQANHPTSLRPGSHMPPANSRQETSSSAGRQHSFRSVFSRRGRPKLTIITRLSKYNLRKPPLPKIPVQEPCSPVDTIYSFYSNTPRSAPVISRFSPSSSEHHEPRSASSSSSDTLTPRAYNPAFSVSEGRPVVDSAWNGPGQPRALTQTPTISVRPMGPRSQTPGPPKITNLERAR</sequence>
<feature type="transmembrane region" description="Helical" evidence="2">
    <location>
        <begin position="158"/>
        <end position="178"/>
    </location>
</feature>